<evidence type="ECO:0000259" key="4">
    <source>
        <dbReference type="PROSITE" id="PS50995"/>
    </source>
</evidence>
<reference evidence="5 6" key="1">
    <citation type="submission" date="2020-07" db="EMBL/GenBank/DDBJ databases">
        <authorList>
            <person name="Feng H."/>
        </authorList>
    </citation>
    <scope>NUCLEOTIDE SEQUENCE [LARGE SCALE GENOMIC DNA]</scope>
    <source>
        <strain evidence="6">s-10</strain>
    </source>
</reference>
<sequence>MAQARKEVFAWYEKALEPLGLTPSYVYVLGVLKDLKEATPSEISKLVELERPTVTRILDRMEKNEWIERFTNPANRRETIVKLTERGIVACDEAYPKLMEADHALNEMIEGDLETLKEQIKALNLTLKESQ</sequence>
<protein>
    <submittedName>
        <fullName evidence="5">MarR family transcriptional regulator</fullName>
    </submittedName>
</protein>
<evidence type="ECO:0000313" key="5">
    <source>
        <dbReference type="EMBL" id="MBA4495067.1"/>
    </source>
</evidence>
<dbReference type="SMART" id="SM00347">
    <property type="entry name" value="HTH_MARR"/>
    <property type="match status" value="1"/>
</dbReference>
<dbReference type="PANTHER" id="PTHR42756:SF1">
    <property type="entry name" value="TRANSCRIPTIONAL REPRESSOR OF EMRAB OPERON"/>
    <property type="match status" value="1"/>
</dbReference>
<dbReference type="RefSeq" id="WP_181752313.1">
    <property type="nucleotide sequence ID" value="NZ_JACEIQ010000012.1"/>
</dbReference>
<feature type="domain" description="HTH marR-type" evidence="4">
    <location>
        <begin position="1"/>
        <end position="125"/>
    </location>
</feature>
<dbReference type="Proteomes" id="UP000535491">
    <property type="component" value="Unassembled WGS sequence"/>
</dbReference>
<keyword evidence="6" id="KW-1185">Reference proteome</keyword>
<evidence type="ECO:0000256" key="1">
    <source>
        <dbReference type="ARBA" id="ARBA00023015"/>
    </source>
</evidence>
<dbReference type="AlphaFoldDB" id="A0A7W1WS96"/>
<dbReference type="InterPro" id="IPR000835">
    <property type="entry name" value="HTH_MarR-typ"/>
</dbReference>
<dbReference type="GO" id="GO:0003700">
    <property type="term" value="F:DNA-binding transcription factor activity"/>
    <property type="evidence" value="ECO:0007669"/>
    <property type="project" value="InterPro"/>
</dbReference>
<comment type="caution">
    <text evidence="5">The sequence shown here is derived from an EMBL/GenBank/DDBJ whole genome shotgun (WGS) entry which is preliminary data.</text>
</comment>
<dbReference type="EMBL" id="JACEIQ010000012">
    <property type="protein sequence ID" value="MBA4495067.1"/>
    <property type="molecule type" value="Genomic_DNA"/>
</dbReference>
<keyword evidence="1" id="KW-0805">Transcription regulation</keyword>
<accession>A0A7W1WS96</accession>
<keyword evidence="3" id="KW-0804">Transcription</keyword>
<name>A0A7W1WS96_9BACL</name>
<organism evidence="5 6">
    <name type="scientific">Paenactinomyces guangxiensis</name>
    <dbReference type="NCBI Taxonomy" id="1490290"/>
    <lineage>
        <taxon>Bacteria</taxon>
        <taxon>Bacillati</taxon>
        <taxon>Bacillota</taxon>
        <taxon>Bacilli</taxon>
        <taxon>Bacillales</taxon>
        <taxon>Thermoactinomycetaceae</taxon>
        <taxon>Paenactinomyces</taxon>
    </lineage>
</organism>
<dbReference type="GO" id="GO:0003677">
    <property type="term" value="F:DNA binding"/>
    <property type="evidence" value="ECO:0007669"/>
    <property type="project" value="UniProtKB-KW"/>
</dbReference>
<proteinExistence type="predicted"/>
<dbReference type="SUPFAM" id="SSF46785">
    <property type="entry name" value="Winged helix' DNA-binding domain"/>
    <property type="match status" value="1"/>
</dbReference>
<dbReference type="PANTHER" id="PTHR42756">
    <property type="entry name" value="TRANSCRIPTIONAL REGULATOR, MARR"/>
    <property type="match status" value="1"/>
</dbReference>
<dbReference type="InterPro" id="IPR023187">
    <property type="entry name" value="Tscrpt_reg_MarR-type_CS"/>
</dbReference>
<dbReference type="PROSITE" id="PS01117">
    <property type="entry name" value="HTH_MARR_1"/>
    <property type="match status" value="1"/>
</dbReference>
<gene>
    <name evidence="5" type="ORF">H1191_12180</name>
</gene>
<dbReference type="PROSITE" id="PS50995">
    <property type="entry name" value="HTH_MARR_2"/>
    <property type="match status" value="1"/>
</dbReference>
<keyword evidence="2" id="KW-0238">DNA-binding</keyword>
<dbReference type="InterPro" id="IPR036390">
    <property type="entry name" value="WH_DNA-bd_sf"/>
</dbReference>
<dbReference type="Gene3D" id="1.10.10.10">
    <property type="entry name" value="Winged helix-like DNA-binding domain superfamily/Winged helix DNA-binding domain"/>
    <property type="match status" value="1"/>
</dbReference>
<evidence type="ECO:0000256" key="3">
    <source>
        <dbReference type="ARBA" id="ARBA00023163"/>
    </source>
</evidence>
<dbReference type="InterPro" id="IPR036388">
    <property type="entry name" value="WH-like_DNA-bd_sf"/>
</dbReference>
<evidence type="ECO:0000256" key="2">
    <source>
        <dbReference type="ARBA" id="ARBA00023125"/>
    </source>
</evidence>
<dbReference type="Pfam" id="PF01047">
    <property type="entry name" value="MarR"/>
    <property type="match status" value="1"/>
</dbReference>
<evidence type="ECO:0000313" key="6">
    <source>
        <dbReference type="Proteomes" id="UP000535491"/>
    </source>
</evidence>
<dbReference type="PRINTS" id="PR00598">
    <property type="entry name" value="HTHMARR"/>
</dbReference>